<dbReference type="Proteomes" id="UP000585474">
    <property type="component" value="Unassembled WGS sequence"/>
</dbReference>
<name>A0A7J0EP67_9ERIC</name>
<evidence type="ECO:0000256" key="1">
    <source>
        <dbReference type="SAM" id="MobiDB-lite"/>
    </source>
</evidence>
<sequence length="70" mass="6780">MAEGETTKYLPGDGGDVMAIDGRGIDGAGVTGGGREMVSATGRGGKDDDVGGDVASGDELEGGSGNRSSF</sequence>
<protein>
    <submittedName>
        <fullName evidence="2">Uncharacterized protein</fullName>
    </submittedName>
</protein>
<proteinExistence type="predicted"/>
<feature type="region of interest" description="Disordered" evidence="1">
    <location>
        <begin position="27"/>
        <end position="70"/>
    </location>
</feature>
<organism evidence="2 3">
    <name type="scientific">Actinidia rufa</name>
    <dbReference type="NCBI Taxonomy" id="165716"/>
    <lineage>
        <taxon>Eukaryota</taxon>
        <taxon>Viridiplantae</taxon>
        <taxon>Streptophyta</taxon>
        <taxon>Embryophyta</taxon>
        <taxon>Tracheophyta</taxon>
        <taxon>Spermatophyta</taxon>
        <taxon>Magnoliopsida</taxon>
        <taxon>eudicotyledons</taxon>
        <taxon>Gunneridae</taxon>
        <taxon>Pentapetalae</taxon>
        <taxon>asterids</taxon>
        <taxon>Ericales</taxon>
        <taxon>Actinidiaceae</taxon>
        <taxon>Actinidia</taxon>
    </lineage>
</organism>
<evidence type="ECO:0000313" key="3">
    <source>
        <dbReference type="Proteomes" id="UP000585474"/>
    </source>
</evidence>
<dbReference type="AlphaFoldDB" id="A0A7J0EP67"/>
<reference evidence="2 3" key="1">
    <citation type="submission" date="2019-07" db="EMBL/GenBank/DDBJ databases">
        <title>De Novo Assembly of kiwifruit Actinidia rufa.</title>
        <authorList>
            <person name="Sugita-Konishi S."/>
            <person name="Sato K."/>
            <person name="Mori E."/>
            <person name="Abe Y."/>
            <person name="Kisaki G."/>
            <person name="Hamano K."/>
            <person name="Suezawa K."/>
            <person name="Otani M."/>
            <person name="Fukuda T."/>
            <person name="Manabe T."/>
            <person name="Gomi K."/>
            <person name="Tabuchi M."/>
            <person name="Akimitsu K."/>
            <person name="Kataoka I."/>
        </authorList>
    </citation>
    <scope>NUCLEOTIDE SEQUENCE [LARGE SCALE GENOMIC DNA]</scope>
    <source>
        <strain evidence="3">cv. Fuchu</strain>
    </source>
</reference>
<comment type="caution">
    <text evidence="2">The sequence shown here is derived from an EMBL/GenBank/DDBJ whole genome shotgun (WGS) entry which is preliminary data.</text>
</comment>
<accession>A0A7J0EP67</accession>
<gene>
    <name evidence="2" type="ORF">Acr_05g0009960</name>
</gene>
<keyword evidence="3" id="KW-1185">Reference proteome</keyword>
<dbReference type="EMBL" id="BJWL01000005">
    <property type="protein sequence ID" value="GFY87357.1"/>
    <property type="molecule type" value="Genomic_DNA"/>
</dbReference>
<evidence type="ECO:0000313" key="2">
    <source>
        <dbReference type="EMBL" id="GFY87357.1"/>
    </source>
</evidence>